<organism evidence="1 2">
    <name type="scientific">Streptomyces fumanus</name>
    <dbReference type="NCBI Taxonomy" id="67302"/>
    <lineage>
        <taxon>Bacteria</taxon>
        <taxon>Bacillati</taxon>
        <taxon>Actinomycetota</taxon>
        <taxon>Actinomycetes</taxon>
        <taxon>Kitasatosporales</taxon>
        <taxon>Streptomycetaceae</taxon>
        <taxon>Streptomyces</taxon>
    </lineage>
</organism>
<evidence type="ECO:0008006" key="3">
    <source>
        <dbReference type="Google" id="ProtNLM"/>
    </source>
</evidence>
<evidence type="ECO:0000313" key="1">
    <source>
        <dbReference type="EMBL" id="GHF26903.1"/>
    </source>
</evidence>
<name>A0A919AUM7_9ACTN</name>
<reference evidence="1" key="2">
    <citation type="submission" date="2020-09" db="EMBL/GenBank/DDBJ databases">
        <authorList>
            <person name="Sun Q."/>
            <person name="Ohkuma M."/>
        </authorList>
    </citation>
    <scope>NUCLEOTIDE SEQUENCE</scope>
    <source>
        <strain evidence="1">JCM 4477</strain>
    </source>
</reference>
<dbReference type="AlphaFoldDB" id="A0A919AUM7"/>
<dbReference type="PANTHER" id="PTHR34613:SF1">
    <property type="entry name" value="SLL6017 PROTEIN"/>
    <property type="match status" value="1"/>
</dbReference>
<dbReference type="Proteomes" id="UP000630718">
    <property type="component" value="Unassembled WGS sequence"/>
</dbReference>
<keyword evidence="2" id="KW-1185">Reference proteome</keyword>
<comment type="caution">
    <text evidence="1">The sequence shown here is derived from an EMBL/GenBank/DDBJ whole genome shotgun (WGS) entry which is preliminary data.</text>
</comment>
<evidence type="ECO:0000313" key="2">
    <source>
        <dbReference type="Proteomes" id="UP000630718"/>
    </source>
</evidence>
<dbReference type="RefSeq" id="WP_190207672.1">
    <property type="nucleotide sequence ID" value="NZ_BNBI01000016.1"/>
</dbReference>
<sequence length="293" mass="32819">MVGSSHEALHWVFQKDPALLTRALQSVLHVPFPEPREFAVLNADLTEIEPVERRVDTLMRVETDGGAYLLVVEAQGKRDEDKRGSWAYYLSYLYAKYRCEPVLVVITQSSGTARWAAQPIRLGLPGWHSLTVRPLVIGPDNVPVIADTRVAERDVPLAVLSAMTHGRGPKAGAILEPLASALRTIDAESAAVFGQFVESCLADFQAKEIWRELMAEMHYFFRHPVAEKVREEGREAGRVQDRVEMTLRILEWRGIPVSDGVRERVRACSDLEQLEVWAQRAVHAADAEEIFGG</sequence>
<dbReference type="PANTHER" id="PTHR34613">
    <property type="entry name" value="SLL0800 PROTEIN"/>
    <property type="match status" value="1"/>
</dbReference>
<protein>
    <recommendedName>
        <fullName evidence="3">Transposase (putative) YhgA-like domain-containing protein</fullName>
    </recommendedName>
</protein>
<gene>
    <name evidence="1" type="ORF">GCM10018772_60800</name>
</gene>
<reference evidence="1" key="1">
    <citation type="journal article" date="2014" name="Int. J. Syst. Evol. Microbiol.">
        <title>Complete genome sequence of Corynebacterium casei LMG S-19264T (=DSM 44701T), isolated from a smear-ripened cheese.</title>
        <authorList>
            <consortium name="US DOE Joint Genome Institute (JGI-PGF)"/>
            <person name="Walter F."/>
            <person name="Albersmeier A."/>
            <person name="Kalinowski J."/>
            <person name="Ruckert C."/>
        </authorList>
    </citation>
    <scope>NUCLEOTIDE SEQUENCE</scope>
    <source>
        <strain evidence="1">JCM 4477</strain>
    </source>
</reference>
<dbReference type="EMBL" id="BNBI01000016">
    <property type="protein sequence ID" value="GHF26903.1"/>
    <property type="molecule type" value="Genomic_DNA"/>
</dbReference>
<accession>A0A919AUM7</accession>
<proteinExistence type="predicted"/>